<dbReference type="InterPro" id="IPR003646">
    <property type="entry name" value="SH3-like_bac-type"/>
</dbReference>
<feature type="transmembrane region" description="Helical" evidence="1">
    <location>
        <begin position="15"/>
        <end position="36"/>
    </location>
</feature>
<dbReference type="Gene3D" id="2.30.30.40">
    <property type="entry name" value="SH3 Domains"/>
    <property type="match status" value="1"/>
</dbReference>
<dbReference type="AlphaFoldDB" id="A0A381XD76"/>
<evidence type="ECO:0000259" key="2">
    <source>
        <dbReference type="Pfam" id="PF08239"/>
    </source>
</evidence>
<proteinExistence type="predicted"/>
<sequence>MPSSFEEERVLKQKSFPFIGILTVLSLSALVLFYIFSAPTLKERNRVSKLLFNAKSAIRRRPTLDSVPFAQAHEGTKLEVTQVESDWVQVRVRTNVVGWVQGENVTVVPPPPLKPSYRQIARRNIILFVNKIGLIF</sequence>
<protein>
    <recommendedName>
        <fullName evidence="2">SH3b domain-containing protein</fullName>
    </recommendedName>
</protein>
<reference evidence="3" key="1">
    <citation type="submission" date="2018-05" db="EMBL/GenBank/DDBJ databases">
        <authorList>
            <person name="Lanie J.A."/>
            <person name="Ng W.-L."/>
            <person name="Kazmierczak K.M."/>
            <person name="Andrzejewski T.M."/>
            <person name="Davidsen T.M."/>
            <person name="Wayne K.J."/>
            <person name="Tettelin H."/>
            <person name="Glass J.I."/>
            <person name="Rusch D."/>
            <person name="Podicherti R."/>
            <person name="Tsui H.-C.T."/>
            <person name="Winkler M.E."/>
        </authorList>
    </citation>
    <scope>NUCLEOTIDE SEQUENCE</scope>
</reference>
<evidence type="ECO:0000313" key="3">
    <source>
        <dbReference type="EMBL" id="SVA62704.1"/>
    </source>
</evidence>
<dbReference type="EMBL" id="UINC01014757">
    <property type="protein sequence ID" value="SVA62704.1"/>
    <property type="molecule type" value="Genomic_DNA"/>
</dbReference>
<keyword evidence="1" id="KW-0812">Transmembrane</keyword>
<organism evidence="3">
    <name type="scientific">marine metagenome</name>
    <dbReference type="NCBI Taxonomy" id="408172"/>
    <lineage>
        <taxon>unclassified sequences</taxon>
        <taxon>metagenomes</taxon>
        <taxon>ecological metagenomes</taxon>
    </lineage>
</organism>
<keyword evidence="1" id="KW-0472">Membrane</keyword>
<dbReference type="Pfam" id="PF08239">
    <property type="entry name" value="SH3_3"/>
    <property type="match status" value="1"/>
</dbReference>
<evidence type="ECO:0000256" key="1">
    <source>
        <dbReference type="SAM" id="Phobius"/>
    </source>
</evidence>
<feature type="domain" description="SH3b" evidence="2">
    <location>
        <begin position="58"/>
        <end position="105"/>
    </location>
</feature>
<gene>
    <name evidence="3" type="ORF">METZ01_LOCUS115558</name>
</gene>
<name>A0A381XD76_9ZZZZ</name>
<keyword evidence="1" id="KW-1133">Transmembrane helix</keyword>
<accession>A0A381XD76</accession>